<evidence type="ECO:0000256" key="4">
    <source>
        <dbReference type="ARBA" id="ARBA00022989"/>
    </source>
</evidence>
<evidence type="ECO:0000256" key="3">
    <source>
        <dbReference type="ARBA" id="ARBA00022692"/>
    </source>
</evidence>
<keyword evidence="2" id="KW-1003">Cell membrane</keyword>
<dbReference type="GO" id="GO:0005436">
    <property type="term" value="F:sodium:phosphate symporter activity"/>
    <property type="evidence" value="ECO:0007669"/>
    <property type="project" value="InterPro"/>
</dbReference>
<evidence type="ECO:0000313" key="8">
    <source>
        <dbReference type="Proteomes" id="UP000427071"/>
    </source>
</evidence>
<protein>
    <submittedName>
        <fullName evidence="7">Na+/Pi-cotransporter</fullName>
    </submittedName>
</protein>
<feature type="transmembrane region" description="Helical" evidence="6">
    <location>
        <begin position="389"/>
        <end position="412"/>
    </location>
</feature>
<dbReference type="EMBL" id="CP046452">
    <property type="protein sequence ID" value="QGU01219.1"/>
    <property type="molecule type" value="Genomic_DNA"/>
</dbReference>
<dbReference type="GO" id="GO:0044341">
    <property type="term" value="P:sodium-dependent phosphate transport"/>
    <property type="evidence" value="ECO:0007669"/>
    <property type="project" value="InterPro"/>
</dbReference>
<keyword evidence="8" id="KW-1185">Reference proteome</keyword>
<dbReference type="GO" id="GO:0005886">
    <property type="term" value="C:plasma membrane"/>
    <property type="evidence" value="ECO:0007669"/>
    <property type="project" value="UniProtKB-SubCell"/>
</dbReference>
<evidence type="ECO:0000256" key="5">
    <source>
        <dbReference type="ARBA" id="ARBA00023136"/>
    </source>
</evidence>
<feature type="transmembrane region" description="Helical" evidence="6">
    <location>
        <begin position="115"/>
        <end position="141"/>
    </location>
</feature>
<dbReference type="Proteomes" id="UP000427071">
    <property type="component" value="Chromosome"/>
</dbReference>
<proteinExistence type="predicted"/>
<gene>
    <name evidence="7" type="ORF">CKALI_01600</name>
</gene>
<reference evidence="8" key="1">
    <citation type="submission" date="2019-11" db="EMBL/GenBank/DDBJ databases">
        <title>Complete genome sequence of Corynebacterium kalinowskii 1959, a novel Corynebacterium species isolated from soil of a small paddock in Vilsendorf, Germany.</title>
        <authorList>
            <person name="Schaffert L."/>
            <person name="Ruwe M."/>
            <person name="Milse J."/>
            <person name="Hanuschka K."/>
            <person name="Ortseifen V."/>
            <person name="Droste J."/>
            <person name="Brandt D."/>
            <person name="Schlueter L."/>
            <person name="Kutter Y."/>
            <person name="Vinke S."/>
            <person name="Viehoefer P."/>
            <person name="Jacob L."/>
            <person name="Luebke N.-C."/>
            <person name="Schulte-Berndt E."/>
            <person name="Hain C."/>
            <person name="Linder M."/>
            <person name="Schmidt P."/>
            <person name="Wollenschlaeger L."/>
            <person name="Luttermann T."/>
            <person name="Thieme E."/>
            <person name="Hassa J."/>
            <person name="Haak M."/>
            <person name="Wittchen M."/>
            <person name="Mentz A."/>
            <person name="Persicke M."/>
            <person name="Busche T."/>
            <person name="Ruckert C."/>
        </authorList>
    </citation>
    <scope>NUCLEOTIDE SEQUENCE [LARGE SCALE GENOMIC DNA]</scope>
    <source>
        <strain evidence="8">1959</strain>
    </source>
</reference>
<keyword evidence="3 6" id="KW-0812">Transmembrane</keyword>
<feature type="transmembrane region" description="Helical" evidence="6">
    <location>
        <begin position="41"/>
        <end position="61"/>
    </location>
</feature>
<keyword evidence="5 6" id="KW-0472">Membrane</keyword>
<dbReference type="InterPro" id="IPR003841">
    <property type="entry name" value="Na/Pi_transpt"/>
</dbReference>
<comment type="subcellular location">
    <subcellularLocation>
        <location evidence="1">Cell membrane</location>
        <topology evidence="1">Multi-pass membrane protein</topology>
    </subcellularLocation>
</comment>
<evidence type="ECO:0000256" key="1">
    <source>
        <dbReference type="ARBA" id="ARBA00004651"/>
    </source>
</evidence>
<sequence>MAISVGSDLAKLHFPGTIHYVNPRHPMPDEDTILISEFGRAVRWGGIALCIYILIVGINLITTGVHSLGHPLVSSFISYATNPILAVLLGIFLTFAVQSSTAVTTITVATVGAGIVPIEIATMVIMGANVGTCFTALLVAAGFYRNTCNLHRALAAAMTHWWFNVLSLLILFPLEVTFRPLTRMSSWLATRLTGESNSRVTLTDFTEQFVHPVVRMIGVDGWLGHVSSAYTAAALTIVLGAIAIIATIRWISTLMTDITAASSHLVLEHSVERRDAVMSGKSLLAGLGLTMMSQSSSATICSTLPFAGTGNLSLRKVLGIVLGANLGTTLTAVLTALAVPGDYGTLALQAALIHVLFNLGGVLVVLSVRPVGRLIFWLSEQAAGIGTRWPLTAFAVMTASYTIIPLGIIALATW</sequence>
<feature type="transmembrane region" description="Helical" evidence="6">
    <location>
        <begin position="346"/>
        <end position="368"/>
    </location>
</feature>
<dbReference type="AlphaFoldDB" id="A0A6B8VDT0"/>
<dbReference type="RefSeq" id="WP_156191644.1">
    <property type="nucleotide sequence ID" value="NZ_CP046452.1"/>
</dbReference>
<feature type="transmembrane region" description="Helical" evidence="6">
    <location>
        <begin position="73"/>
        <end position="95"/>
    </location>
</feature>
<evidence type="ECO:0000313" key="7">
    <source>
        <dbReference type="EMBL" id="QGU01219.1"/>
    </source>
</evidence>
<accession>A0A6B8VDT0</accession>
<dbReference type="KEGG" id="ckw:CKALI_01600"/>
<dbReference type="Pfam" id="PF02690">
    <property type="entry name" value="Na_Pi_cotrans"/>
    <property type="match status" value="2"/>
</dbReference>
<name>A0A6B8VDT0_9CORY</name>
<feature type="transmembrane region" description="Helical" evidence="6">
    <location>
        <begin position="229"/>
        <end position="251"/>
    </location>
</feature>
<evidence type="ECO:0000256" key="6">
    <source>
        <dbReference type="SAM" id="Phobius"/>
    </source>
</evidence>
<keyword evidence="4 6" id="KW-1133">Transmembrane helix</keyword>
<dbReference type="PANTHER" id="PTHR10010">
    <property type="entry name" value="SOLUTE CARRIER FAMILY 34 SODIUM PHOSPHATE , MEMBER 2-RELATED"/>
    <property type="match status" value="1"/>
</dbReference>
<feature type="transmembrane region" description="Helical" evidence="6">
    <location>
        <begin position="317"/>
        <end position="340"/>
    </location>
</feature>
<feature type="transmembrane region" description="Helical" evidence="6">
    <location>
        <begin position="153"/>
        <end position="174"/>
    </location>
</feature>
<organism evidence="7 8">
    <name type="scientific">Corynebacterium kalinowskii</name>
    <dbReference type="NCBI Taxonomy" id="2675216"/>
    <lineage>
        <taxon>Bacteria</taxon>
        <taxon>Bacillati</taxon>
        <taxon>Actinomycetota</taxon>
        <taxon>Actinomycetes</taxon>
        <taxon>Mycobacteriales</taxon>
        <taxon>Corynebacteriaceae</taxon>
        <taxon>Corynebacterium</taxon>
    </lineage>
</organism>
<dbReference type="NCBIfam" id="NF037997">
    <property type="entry name" value="Na_Pi_symport"/>
    <property type="match status" value="1"/>
</dbReference>
<dbReference type="PANTHER" id="PTHR10010:SF46">
    <property type="entry name" value="SODIUM-DEPENDENT PHOSPHATE TRANSPORT PROTEIN 2B"/>
    <property type="match status" value="1"/>
</dbReference>
<evidence type="ECO:0000256" key="2">
    <source>
        <dbReference type="ARBA" id="ARBA00022475"/>
    </source>
</evidence>